<dbReference type="EMBL" id="FOHT01000007">
    <property type="protein sequence ID" value="SET15847.1"/>
    <property type="molecule type" value="Genomic_DNA"/>
</dbReference>
<evidence type="ECO:0000313" key="1">
    <source>
        <dbReference type="EMBL" id="SET15847.1"/>
    </source>
</evidence>
<dbReference type="AlphaFoldDB" id="A0A1I0C8I0"/>
<accession>A0A1I0C8I0</accession>
<protein>
    <submittedName>
        <fullName evidence="1">Uncharacterized protein</fullName>
    </submittedName>
</protein>
<organism evidence="1 2">
    <name type="scientific">Draconibacterium orientale</name>
    <dbReference type="NCBI Taxonomy" id="1168034"/>
    <lineage>
        <taxon>Bacteria</taxon>
        <taxon>Pseudomonadati</taxon>
        <taxon>Bacteroidota</taxon>
        <taxon>Bacteroidia</taxon>
        <taxon>Marinilabiliales</taxon>
        <taxon>Prolixibacteraceae</taxon>
        <taxon>Draconibacterium</taxon>
    </lineage>
</organism>
<gene>
    <name evidence="1" type="ORF">SAMN05444285_10718</name>
</gene>
<evidence type="ECO:0000313" key="2">
    <source>
        <dbReference type="Proteomes" id="UP000181981"/>
    </source>
</evidence>
<dbReference type="Proteomes" id="UP000181981">
    <property type="component" value="Unassembled WGS sequence"/>
</dbReference>
<name>A0A1I0C8I0_9BACT</name>
<sequence>MYVFIGCEYARGRLLCLTVDQYCRFCPYAGQAVPFAFDQKEPKILSKNNLCVFSMWRVSPTDGFLTSPHQVWLQVRLREKALRK</sequence>
<proteinExistence type="predicted"/>
<reference evidence="1 2" key="1">
    <citation type="submission" date="2016-10" db="EMBL/GenBank/DDBJ databases">
        <authorList>
            <person name="de Groot N.N."/>
        </authorList>
    </citation>
    <scope>NUCLEOTIDE SEQUENCE [LARGE SCALE GENOMIC DNA]</scope>
    <source>
        <strain evidence="1 2">DSM 25947</strain>
    </source>
</reference>